<feature type="compositionally biased region" description="Low complexity" evidence="1">
    <location>
        <begin position="15"/>
        <end position="43"/>
    </location>
</feature>
<dbReference type="InterPro" id="IPR036259">
    <property type="entry name" value="MFS_trans_sf"/>
</dbReference>
<feature type="region of interest" description="Disordered" evidence="1">
    <location>
        <begin position="609"/>
        <end position="638"/>
    </location>
</feature>
<protein>
    <recommendedName>
        <fullName evidence="5">Amino acid transporter transmembrane domain-containing protein</fullName>
    </recommendedName>
</protein>
<evidence type="ECO:0000256" key="2">
    <source>
        <dbReference type="SAM" id="Phobius"/>
    </source>
</evidence>
<feature type="compositionally biased region" description="Basic residues" evidence="1">
    <location>
        <begin position="472"/>
        <end position="482"/>
    </location>
</feature>
<keyword evidence="2" id="KW-0472">Membrane</keyword>
<keyword evidence="2" id="KW-0812">Transmembrane</keyword>
<feature type="compositionally biased region" description="Low complexity" evidence="1">
    <location>
        <begin position="972"/>
        <end position="982"/>
    </location>
</feature>
<evidence type="ECO:0008006" key="5">
    <source>
        <dbReference type="Google" id="ProtNLM"/>
    </source>
</evidence>
<name>A0ABD3MRC1_9STRA</name>
<feature type="region of interest" description="Disordered" evidence="1">
    <location>
        <begin position="1"/>
        <end position="123"/>
    </location>
</feature>
<feature type="transmembrane region" description="Helical" evidence="2">
    <location>
        <begin position="549"/>
        <end position="570"/>
    </location>
</feature>
<dbReference type="Proteomes" id="UP001530400">
    <property type="component" value="Unassembled WGS sequence"/>
</dbReference>
<feature type="transmembrane region" description="Helical" evidence="2">
    <location>
        <begin position="776"/>
        <end position="797"/>
    </location>
</feature>
<evidence type="ECO:0000313" key="3">
    <source>
        <dbReference type="EMBL" id="KAL3765584.1"/>
    </source>
</evidence>
<feature type="transmembrane region" description="Helical" evidence="2">
    <location>
        <begin position="252"/>
        <end position="274"/>
    </location>
</feature>
<feature type="transmembrane region" description="Helical" evidence="2">
    <location>
        <begin position="658"/>
        <end position="678"/>
    </location>
</feature>
<dbReference type="SUPFAM" id="SSF103473">
    <property type="entry name" value="MFS general substrate transporter"/>
    <property type="match status" value="1"/>
</dbReference>
<feature type="transmembrane region" description="Helical" evidence="2">
    <location>
        <begin position="219"/>
        <end position="240"/>
    </location>
</feature>
<evidence type="ECO:0000256" key="1">
    <source>
        <dbReference type="SAM" id="MobiDB-lite"/>
    </source>
</evidence>
<feature type="compositionally biased region" description="Polar residues" evidence="1">
    <location>
        <begin position="991"/>
        <end position="1006"/>
    </location>
</feature>
<feature type="transmembrane region" description="Helical" evidence="2">
    <location>
        <begin position="731"/>
        <end position="755"/>
    </location>
</feature>
<comment type="caution">
    <text evidence="3">The sequence shown here is derived from an EMBL/GenBank/DDBJ whole genome shotgun (WGS) entry which is preliminary data.</text>
</comment>
<feature type="transmembrane region" description="Helical" evidence="2">
    <location>
        <begin position="1025"/>
        <end position="1046"/>
    </location>
</feature>
<dbReference type="AlphaFoldDB" id="A0ABD3MRC1"/>
<feature type="transmembrane region" description="Helical" evidence="2">
    <location>
        <begin position="690"/>
        <end position="711"/>
    </location>
</feature>
<feature type="transmembrane region" description="Helical" evidence="2">
    <location>
        <begin position="1083"/>
        <end position="1105"/>
    </location>
</feature>
<keyword evidence="4" id="KW-1185">Reference proteome</keyword>
<dbReference type="EMBL" id="JALLPJ020001399">
    <property type="protein sequence ID" value="KAL3765584.1"/>
    <property type="molecule type" value="Genomic_DNA"/>
</dbReference>
<feature type="compositionally biased region" description="Basic and acidic residues" evidence="1">
    <location>
        <begin position="623"/>
        <end position="638"/>
    </location>
</feature>
<accession>A0ABD3MRC1</accession>
<sequence length="1128" mass="124182">MPSTPRFHRRKHSRGSSSPSSRFTHLRPSSRNGTPTRTTPTRNNHGDTNDEEEAAAVNHLQQQQPVSSAQHESSQTTTSATRTMPRGALSHTPRPRALPPLLPPPPPDLLDGPVQEGVDQASSWVSTAADPEQLFSSPELDEDISIHSSHSSAASSSAVEESTIWGDQWTVGGGDSYLNFSSKFPPLFPETGVQNALSKDDETCNNTVLEIKKQRSKKAVRASTVGAFNTFLKALFGIGMLSNPAVLGEVGLVLGTFCHLFIIVGCAFACYLLLTARQLAVEEVRCRERMEAEEYDEWVRRRSKEQQRELMENRVQTGVVGNRRKEQQQQLQWNIGGSGEFDTPLRVGGRPLMQGSTNAAANATPDGWGRIQNSMMQASGEVLSPACAESCSGRDPLPPPPPLIDDWEGENHARDPLPPPPLLIDDWEDENGAIHDTTAGAAAGAPSPQFTNAIDKNNNFESIASPPSLQRKTGHRRNRSHQHQLNTPTIHFYHRFEDTHRQSSGSLARLSSNNTPIPILAPPKKSKQIRLVTYGDVAKYLAGPTFAQLMIFTIVSVHLMFASGMLHIAVENLCYIAGWDRLGFSYTDVMYTGDDDWYYGNMRRRLEGNSHDNNDHNSGSRSNDNRHSGSRSRDRQEWHSINIEEAEEEYAKWEGPDFIGRLAMASLLFPIIHGLLQIPSLKELATISTMGLVTYALGCIGSMMYSAFVLTDFEPFADRPDDILQFKWSGIPTYVATTIYAIEGINLALPTVNTLEGSDRAGNKRKGGKEGDKTNSSIKMVVTAVFCYGCVTLFVSWMGLAGGLGGGIGTIHEQEGCRDVTYCLNSVKVQYVYMLSLGVALVLTLPVILYPSTEMLEIWLDERADEKRRKLEREAEANNVPNYEDLTTKQLKYIRRGILEAEALANNVSNPEKMTTKQLKAVRRHIRSKSLMDDDTIAKLNGGNDNSTASAPEEGVYIEMTTINNNAQDAYSPPSCSPACNAPDDRPASITDVNVNTRPNPPTKDTSAAEERKVRAKRKLKYWKLRMFLAFLICFIGTLEGSFPQIVRAAEVIRGVGLSMAGLISPPLLYMSAVGGRFSAGMASAMALLIGLGLFNIVLVLMSAFGGKDYIIEEGPGHYHDSFYELDE</sequence>
<feature type="region of interest" description="Disordered" evidence="1">
    <location>
        <begin position="386"/>
        <end position="483"/>
    </location>
</feature>
<gene>
    <name evidence="3" type="ORF">ACHAWO_003876</name>
</gene>
<feature type="compositionally biased region" description="Pro residues" evidence="1">
    <location>
        <begin position="96"/>
        <end position="108"/>
    </location>
</feature>
<keyword evidence="2" id="KW-1133">Transmembrane helix</keyword>
<feature type="compositionally biased region" description="Polar residues" evidence="1">
    <location>
        <begin position="59"/>
        <end position="82"/>
    </location>
</feature>
<proteinExistence type="predicted"/>
<dbReference type="PANTHER" id="PTHR22950">
    <property type="entry name" value="AMINO ACID TRANSPORTER"/>
    <property type="match status" value="1"/>
</dbReference>
<feature type="region of interest" description="Disordered" evidence="1">
    <location>
        <begin position="968"/>
        <end position="1011"/>
    </location>
</feature>
<feature type="compositionally biased region" description="Basic residues" evidence="1">
    <location>
        <begin position="1"/>
        <end position="14"/>
    </location>
</feature>
<feature type="transmembrane region" description="Helical" evidence="2">
    <location>
        <begin position="1052"/>
        <end position="1071"/>
    </location>
</feature>
<dbReference type="PANTHER" id="PTHR22950:SF652">
    <property type="entry name" value="TRANSMEMBRANE AMINO ACID TRANSPORTER FAMILY PROTEIN"/>
    <property type="match status" value="1"/>
</dbReference>
<organism evidence="3 4">
    <name type="scientific">Cyclotella atomus</name>
    <dbReference type="NCBI Taxonomy" id="382360"/>
    <lineage>
        <taxon>Eukaryota</taxon>
        <taxon>Sar</taxon>
        <taxon>Stramenopiles</taxon>
        <taxon>Ochrophyta</taxon>
        <taxon>Bacillariophyta</taxon>
        <taxon>Coscinodiscophyceae</taxon>
        <taxon>Thalassiosirophycidae</taxon>
        <taxon>Stephanodiscales</taxon>
        <taxon>Stephanodiscaceae</taxon>
        <taxon>Cyclotella</taxon>
    </lineage>
</organism>
<feature type="transmembrane region" description="Helical" evidence="2">
    <location>
        <begin position="831"/>
        <end position="850"/>
    </location>
</feature>
<reference evidence="3 4" key="1">
    <citation type="submission" date="2024-10" db="EMBL/GenBank/DDBJ databases">
        <title>Updated reference genomes for cyclostephanoid diatoms.</title>
        <authorList>
            <person name="Roberts W.R."/>
            <person name="Alverson A.J."/>
        </authorList>
    </citation>
    <scope>NUCLEOTIDE SEQUENCE [LARGE SCALE GENOMIC DNA]</scope>
    <source>
        <strain evidence="3 4">AJA010-31</strain>
    </source>
</reference>
<evidence type="ECO:0000313" key="4">
    <source>
        <dbReference type="Proteomes" id="UP001530400"/>
    </source>
</evidence>
<feature type="compositionally biased region" description="Polar residues" evidence="1">
    <location>
        <begin position="448"/>
        <end position="471"/>
    </location>
</feature>